<protein>
    <submittedName>
        <fullName evidence="1">Uncharacterized protein</fullName>
    </submittedName>
</protein>
<proteinExistence type="predicted"/>
<dbReference type="AlphaFoldDB" id="A0ABD2A578"/>
<comment type="caution">
    <text evidence="1">The sequence shown here is derived from an EMBL/GenBank/DDBJ whole genome shotgun (WGS) entry which is preliminary data.</text>
</comment>
<sequence>MIFGRSVGLNAKKNDVLALGNFYETSSFSNDNENVDENGDLWVRSQGKAL</sequence>
<evidence type="ECO:0000313" key="2">
    <source>
        <dbReference type="Proteomes" id="UP001607302"/>
    </source>
</evidence>
<accession>A0ABD2A578</accession>
<dbReference type="Proteomes" id="UP001607302">
    <property type="component" value="Unassembled WGS sequence"/>
</dbReference>
<dbReference type="EMBL" id="JAUDFV010000155">
    <property type="protein sequence ID" value="KAL2715779.1"/>
    <property type="molecule type" value="Genomic_DNA"/>
</dbReference>
<organism evidence="1 2">
    <name type="scientific">Vespula squamosa</name>
    <name type="common">Southern yellow jacket</name>
    <name type="synonym">Wasp</name>
    <dbReference type="NCBI Taxonomy" id="30214"/>
    <lineage>
        <taxon>Eukaryota</taxon>
        <taxon>Metazoa</taxon>
        <taxon>Ecdysozoa</taxon>
        <taxon>Arthropoda</taxon>
        <taxon>Hexapoda</taxon>
        <taxon>Insecta</taxon>
        <taxon>Pterygota</taxon>
        <taxon>Neoptera</taxon>
        <taxon>Endopterygota</taxon>
        <taxon>Hymenoptera</taxon>
        <taxon>Apocrita</taxon>
        <taxon>Aculeata</taxon>
        <taxon>Vespoidea</taxon>
        <taxon>Vespidae</taxon>
        <taxon>Vespinae</taxon>
        <taxon>Vespula</taxon>
    </lineage>
</organism>
<keyword evidence="2" id="KW-1185">Reference proteome</keyword>
<gene>
    <name evidence="1" type="ORF">V1478_015477</name>
</gene>
<feature type="non-terminal residue" evidence="1">
    <location>
        <position position="50"/>
    </location>
</feature>
<evidence type="ECO:0000313" key="1">
    <source>
        <dbReference type="EMBL" id="KAL2715779.1"/>
    </source>
</evidence>
<reference evidence="1 2" key="1">
    <citation type="journal article" date="2024" name="Ann. Entomol. Soc. Am.">
        <title>Genomic analyses of the southern and eastern yellowjacket wasps (Hymenoptera: Vespidae) reveal evolutionary signatures of social life.</title>
        <authorList>
            <person name="Catto M.A."/>
            <person name="Caine P.B."/>
            <person name="Orr S.E."/>
            <person name="Hunt B.G."/>
            <person name="Goodisman M.A.D."/>
        </authorList>
    </citation>
    <scope>NUCLEOTIDE SEQUENCE [LARGE SCALE GENOMIC DNA]</scope>
    <source>
        <strain evidence="1">233</strain>
        <tissue evidence="1">Head and thorax</tissue>
    </source>
</reference>
<name>A0ABD2A578_VESSQ</name>